<dbReference type="EMBL" id="BJTG01000010">
    <property type="protein sequence ID" value="GEJ59105.1"/>
    <property type="molecule type" value="Genomic_DNA"/>
</dbReference>
<proteinExistence type="predicted"/>
<gene>
    <name evidence="1" type="ORF">AMYX_38460</name>
</gene>
<name>A0A7I9VRR0_9BACT</name>
<evidence type="ECO:0000313" key="2">
    <source>
        <dbReference type="Proteomes" id="UP000503640"/>
    </source>
</evidence>
<accession>A0A7I9VRR0</accession>
<comment type="caution">
    <text evidence="1">The sequence shown here is derived from an EMBL/GenBank/DDBJ whole genome shotgun (WGS) entry which is preliminary data.</text>
</comment>
<keyword evidence="2" id="KW-1185">Reference proteome</keyword>
<dbReference type="RefSeq" id="WP_176068285.1">
    <property type="nucleotide sequence ID" value="NZ_BJTG01000010.1"/>
</dbReference>
<protein>
    <recommendedName>
        <fullName evidence="3">McrBC 5-methylcytosine restriction system component-like protein</fullName>
    </recommendedName>
</protein>
<sequence>MSRAARPRGHTRRGRTRAELTRVWERTRQAPEPLRALDHGASVEVPHALVAPEIGNDGWIEPFLGANADTLARLDLRPEISTTRTGAALRLVPGARLGAMPLRSAVTRRVALGVIVRSRFEWEGLGRVLGGVAFRVEPDVGGAALVPGSAREVPPWILAGPVLTRLADVLRHASRRFELNREIRSRPRGTVDWGDYARVSLPSGAWQRFSCSFPDLSDDRVLFSAMRWTVGRVRRELERAADAPVGRALLDEALLLLHRLGPGPEARPGPGALATNPQLLHSGWLTAAWEAMGWVADERGLGGEQTLDGLPWSLRADALWEAWVESWLTDVARRLGAELLSGRRGETRRALAWSGRPRTLRHLVPDFLLVMPDHHIFVDAKYKPHLMDVRRLGWDGVSQEVRESHRADVHQALAYAALSAAPRVDTVLAYPVRSGALSMPSAADLPVGARRARLVLAGLPFGFSGPAERGASIGDLERLVRAD</sequence>
<dbReference type="Proteomes" id="UP000503640">
    <property type="component" value="Unassembled WGS sequence"/>
</dbReference>
<evidence type="ECO:0008006" key="3">
    <source>
        <dbReference type="Google" id="ProtNLM"/>
    </source>
</evidence>
<dbReference type="AlphaFoldDB" id="A0A7I9VRR0"/>
<evidence type="ECO:0000313" key="1">
    <source>
        <dbReference type="EMBL" id="GEJ59105.1"/>
    </source>
</evidence>
<organism evidence="1 2">
    <name type="scientific">Anaeromyxobacter diazotrophicus</name>
    <dbReference type="NCBI Taxonomy" id="2590199"/>
    <lineage>
        <taxon>Bacteria</taxon>
        <taxon>Pseudomonadati</taxon>
        <taxon>Myxococcota</taxon>
        <taxon>Myxococcia</taxon>
        <taxon>Myxococcales</taxon>
        <taxon>Cystobacterineae</taxon>
        <taxon>Anaeromyxobacteraceae</taxon>
        <taxon>Anaeromyxobacter</taxon>
    </lineage>
</organism>
<reference evidence="2" key="1">
    <citation type="journal article" date="2020" name="Appl. Environ. Microbiol.">
        <title>Diazotrophic Anaeromyxobacter Isolates from Soils.</title>
        <authorList>
            <person name="Masuda Y."/>
            <person name="Yamanaka H."/>
            <person name="Xu Z.X."/>
            <person name="Shiratori Y."/>
            <person name="Aono T."/>
            <person name="Amachi S."/>
            <person name="Senoo K."/>
            <person name="Itoh H."/>
        </authorList>
    </citation>
    <scope>NUCLEOTIDE SEQUENCE [LARGE SCALE GENOMIC DNA]</scope>
    <source>
        <strain evidence="2">R267</strain>
    </source>
</reference>